<protein>
    <submittedName>
        <fullName evidence="3">Solute carrier family 35 member E1 homolog</fullName>
    </submittedName>
</protein>
<keyword evidence="1" id="KW-0812">Transmembrane</keyword>
<feature type="transmembrane region" description="Helical" evidence="1">
    <location>
        <begin position="7"/>
        <end position="24"/>
    </location>
</feature>
<feature type="domain" description="Sugar phosphate transporter" evidence="2">
    <location>
        <begin position="13"/>
        <end position="109"/>
    </location>
</feature>
<evidence type="ECO:0000313" key="3">
    <source>
        <dbReference type="EMBL" id="CAI8000398.1"/>
    </source>
</evidence>
<keyword evidence="1" id="KW-1133">Transmembrane helix</keyword>
<sequence length="110" mass="12355">MESKPSFLYQAVKVVSLCILWYAFSSGNNIVGKKILNEFPYPMTLSMVHLIAINCFLGPSLNLLDVTDTPHITRKYYIRRILPLALGKLFAGVSSHISIWRVPVSYAHTG</sequence>
<accession>A0AA35R1A0</accession>
<evidence type="ECO:0000313" key="4">
    <source>
        <dbReference type="Proteomes" id="UP001174909"/>
    </source>
</evidence>
<dbReference type="EMBL" id="CASHTH010000400">
    <property type="protein sequence ID" value="CAI8000398.1"/>
    <property type="molecule type" value="Genomic_DNA"/>
</dbReference>
<reference evidence="3" key="1">
    <citation type="submission" date="2023-03" db="EMBL/GenBank/DDBJ databases">
        <authorList>
            <person name="Steffen K."/>
            <person name="Cardenas P."/>
        </authorList>
    </citation>
    <scope>NUCLEOTIDE SEQUENCE</scope>
</reference>
<dbReference type="InterPro" id="IPR004853">
    <property type="entry name" value="Sugar_P_trans_dom"/>
</dbReference>
<evidence type="ECO:0000259" key="2">
    <source>
        <dbReference type="Pfam" id="PF03151"/>
    </source>
</evidence>
<dbReference type="Proteomes" id="UP001174909">
    <property type="component" value="Unassembled WGS sequence"/>
</dbReference>
<keyword evidence="4" id="KW-1185">Reference proteome</keyword>
<keyword evidence="1" id="KW-0472">Membrane</keyword>
<proteinExistence type="predicted"/>
<name>A0AA35R1A0_GEOBA</name>
<dbReference type="Pfam" id="PF03151">
    <property type="entry name" value="TPT"/>
    <property type="match status" value="1"/>
</dbReference>
<feature type="transmembrane region" description="Helical" evidence="1">
    <location>
        <begin position="44"/>
        <end position="64"/>
    </location>
</feature>
<dbReference type="AlphaFoldDB" id="A0AA35R1A0"/>
<gene>
    <name evidence="3" type="ORF">GBAR_LOCUS2915</name>
</gene>
<organism evidence="3 4">
    <name type="scientific">Geodia barretti</name>
    <name type="common">Barrett's horny sponge</name>
    <dbReference type="NCBI Taxonomy" id="519541"/>
    <lineage>
        <taxon>Eukaryota</taxon>
        <taxon>Metazoa</taxon>
        <taxon>Porifera</taxon>
        <taxon>Demospongiae</taxon>
        <taxon>Heteroscleromorpha</taxon>
        <taxon>Tetractinellida</taxon>
        <taxon>Astrophorina</taxon>
        <taxon>Geodiidae</taxon>
        <taxon>Geodia</taxon>
    </lineage>
</organism>
<feature type="transmembrane region" description="Helical" evidence="1">
    <location>
        <begin position="76"/>
        <end position="100"/>
    </location>
</feature>
<comment type="caution">
    <text evidence="3">The sequence shown here is derived from an EMBL/GenBank/DDBJ whole genome shotgun (WGS) entry which is preliminary data.</text>
</comment>
<evidence type="ECO:0000256" key="1">
    <source>
        <dbReference type="SAM" id="Phobius"/>
    </source>
</evidence>